<evidence type="ECO:0000313" key="3">
    <source>
        <dbReference type="Proteomes" id="UP001218218"/>
    </source>
</evidence>
<reference evidence="2" key="1">
    <citation type="submission" date="2023-03" db="EMBL/GenBank/DDBJ databases">
        <title>Massive genome expansion in bonnet fungi (Mycena s.s.) driven by repeated elements and novel gene families across ecological guilds.</title>
        <authorList>
            <consortium name="Lawrence Berkeley National Laboratory"/>
            <person name="Harder C.B."/>
            <person name="Miyauchi S."/>
            <person name="Viragh M."/>
            <person name="Kuo A."/>
            <person name="Thoen E."/>
            <person name="Andreopoulos B."/>
            <person name="Lu D."/>
            <person name="Skrede I."/>
            <person name="Drula E."/>
            <person name="Henrissat B."/>
            <person name="Morin E."/>
            <person name="Kohler A."/>
            <person name="Barry K."/>
            <person name="LaButti K."/>
            <person name="Morin E."/>
            <person name="Salamov A."/>
            <person name="Lipzen A."/>
            <person name="Mereny Z."/>
            <person name="Hegedus B."/>
            <person name="Baldrian P."/>
            <person name="Stursova M."/>
            <person name="Weitz H."/>
            <person name="Taylor A."/>
            <person name="Grigoriev I.V."/>
            <person name="Nagy L.G."/>
            <person name="Martin F."/>
            <person name="Kauserud H."/>
        </authorList>
    </citation>
    <scope>NUCLEOTIDE SEQUENCE</scope>
    <source>
        <strain evidence="2">CBHHK002</strain>
    </source>
</reference>
<dbReference type="EMBL" id="JARIHO010000049">
    <property type="protein sequence ID" value="KAJ7321964.1"/>
    <property type="molecule type" value="Genomic_DNA"/>
</dbReference>
<evidence type="ECO:0000313" key="2">
    <source>
        <dbReference type="EMBL" id="KAJ7321964.1"/>
    </source>
</evidence>
<dbReference type="Pfam" id="PF01965">
    <property type="entry name" value="DJ-1_PfpI"/>
    <property type="match status" value="1"/>
</dbReference>
<keyword evidence="3" id="KW-1185">Reference proteome</keyword>
<proteinExistence type="predicted"/>
<feature type="domain" description="DJ-1/PfpI" evidence="1">
    <location>
        <begin position="130"/>
        <end position="217"/>
    </location>
</feature>
<name>A0AAD6ZHB2_9AGAR</name>
<dbReference type="SUPFAM" id="SSF52317">
    <property type="entry name" value="Class I glutamine amidotransferase-like"/>
    <property type="match status" value="1"/>
</dbReference>
<accession>A0AAD6ZHB2</accession>
<dbReference type="AlphaFoldDB" id="A0AAD6ZHB2"/>
<dbReference type="InterPro" id="IPR052158">
    <property type="entry name" value="INH-QAR"/>
</dbReference>
<keyword evidence="2" id="KW-0315">Glutamine amidotransferase</keyword>
<dbReference type="InterPro" id="IPR002818">
    <property type="entry name" value="DJ-1/PfpI"/>
</dbReference>
<dbReference type="Proteomes" id="UP001218218">
    <property type="component" value="Unassembled WGS sequence"/>
</dbReference>
<dbReference type="PANTHER" id="PTHR43130">
    <property type="entry name" value="ARAC-FAMILY TRANSCRIPTIONAL REGULATOR"/>
    <property type="match status" value="1"/>
</dbReference>
<organism evidence="2 3">
    <name type="scientific">Mycena albidolilacea</name>
    <dbReference type="NCBI Taxonomy" id="1033008"/>
    <lineage>
        <taxon>Eukaryota</taxon>
        <taxon>Fungi</taxon>
        <taxon>Dikarya</taxon>
        <taxon>Basidiomycota</taxon>
        <taxon>Agaricomycotina</taxon>
        <taxon>Agaricomycetes</taxon>
        <taxon>Agaricomycetidae</taxon>
        <taxon>Agaricales</taxon>
        <taxon>Marasmiineae</taxon>
        <taxon>Mycenaceae</taxon>
        <taxon>Mycena</taxon>
    </lineage>
</organism>
<evidence type="ECO:0000259" key="1">
    <source>
        <dbReference type="Pfam" id="PF01965"/>
    </source>
</evidence>
<sequence>MANILTVAVCISNEVTLSHFVQPIEILASINSADIPKPGMETVDVPFKVVFDYLAPTMDPIVSVLGPAAATLNPTKTYAEVEASGHQYDIIWVPAGRWNLRQLFVSSLGPIFQGPPPDSFTGVDRTPKEEIDFLRAQAPKAKYILSVCSGALQLAVSGVLSGKRATTNKAFYRVITEVASTAKDIEWVPKARWVIDGNVWTSSGVAAGSDMALAFLEHLAGAKLARQTRSIVEIPEVSSDDDQFASWHGLV</sequence>
<dbReference type="Gene3D" id="3.40.50.880">
    <property type="match status" value="1"/>
</dbReference>
<comment type="caution">
    <text evidence="2">The sequence shown here is derived from an EMBL/GenBank/DDBJ whole genome shotgun (WGS) entry which is preliminary data.</text>
</comment>
<dbReference type="InterPro" id="IPR029062">
    <property type="entry name" value="Class_I_gatase-like"/>
</dbReference>
<gene>
    <name evidence="2" type="ORF">DFH08DRAFT_753579</name>
</gene>
<protein>
    <submittedName>
        <fullName evidence="2">Class I glutamine amidotransferase-like protein</fullName>
    </submittedName>
</protein>
<dbReference type="PANTHER" id="PTHR43130:SF15">
    <property type="entry name" value="THIJ_PFPI FAMILY PROTEIN (AFU_ORTHOLOGUE AFUA_5G14240)"/>
    <property type="match status" value="1"/>
</dbReference>